<evidence type="ECO:0000256" key="6">
    <source>
        <dbReference type="ARBA" id="ARBA00022989"/>
    </source>
</evidence>
<accession>A0A6P3F2R8</accession>
<dbReference type="AlphaFoldDB" id="A0A6P3F2R8"/>
<keyword evidence="7" id="KW-0732">Signal</keyword>
<organism evidence="8 9">
    <name type="scientific">Octodon degus</name>
    <name type="common">Degu</name>
    <name type="synonym">Sciurus degus</name>
    <dbReference type="NCBI Taxonomy" id="10160"/>
    <lineage>
        <taxon>Eukaryota</taxon>
        <taxon>Metazoa</taxon>
        <taxon>Chordata</taxon>
        <taxon>Craniata</taxon>
        <taxon>Vertebrata</taxon>
        <taxon>Euteleostomi</taxon>
        <taxon>Mammalia</taxon>
        <taxon>Eutheria</taxon>
        <taxon>Euarchontoglires</taxon>
        <taxon>Glires</taxon>
        <taxon>Rodentia</taxon>
        <taxon>Hystricomorpha</taxon>
        <taxon>Octodontidae</taxon>
        <taxon>Octodon</taxon>
    </lineage>
</organism>
<proteinExistence type="inferred from homology"/>
<dbReference type="InterPro" id="IPR050271">
    <property type="entry name" value="UDP-glycosyltransferase"/>
</dbReference>
<reference evidence="9" key="1">
    <citation type="submission" date="2025-08" db="UniProtKB">
        <authorList>
            <consortium name="RefSeq"/>
        </authorList>
    </citation>
    <scope>IDENTIFICATION</scope>
</reference>
<keyword evidence="8" id="KW-1185">Reference proteome</keyword>
<dbReference type="OrthoDB" id="5835829at2759"/>
<keyword evidence="6" id="KW-1133">Transmembrane helix</keyword>
<evidence type="ECO:0000256" key="3">
    <source>
        <dbReference type="ARBA" id="ARBA00022676"/>
    </source>
</evidence>
<keyword evidence="5" id="KW-0812">Transmembrane</keyword>
<evidence type="ECO:0000313" key="9">
    <source>
        <dbReference type="RefSeq" id="XP_004637464.2"/>
    </source>
</evidence>
<dbReference type="Pfam" id="PF00201">
    <property type="entry name" value="UDPGT"/>
    <property type="match status" value="1"/>
</dbReference>
<dbReference type="Proteomes" id="UP000515203">
    <property type="component" value="Unplaced"/>
</dbReference>
<evidence type="ECO:0000256" key="5">
    <source>
        <dbReference type="ARBA" id="ARBA00022692"/>
    </source>
</evidence>
<comment type="similarity">
    <text evidence="2">Belongs to the UDP-glycosyltransferase family.</text>
</comment>
<dbReference type="RefSeq" id="XP_004637464.2">
    <property type="nucleotide sequence ID" value="XM_004637407.2"/>
</dbReference>
<sequence>MACGIAAGRLWATVPMAPACSSAPLPLCLCLLLASGFAQAGRLLVVPMDGSHWFTMRLVLEKLIQRGHEVVVVMPEASWHLGQSLNYTVKSYPASFSLEELNRLFQSFADTQWKTPPQSMYSFSTGSSKLLFDVIFTRCRNLFNIKGIVEYLKTTLFDAVLMDPFDLCGLITAKYLSLPSVAFTKVVLCHLLEEGTQCPFPLSYVPRLFSGLSDTMTFQERVQNLFTHLEERLFCSYFYKSALEIAAEILQTTVSMYDLYSQPSIWLLRTDFVLDFPRPVMPNVVFVGGINCHEGKPLLEVCPLSLGTFRASDIAQ</sequence>
<feature type="chain" id="PRO_5027967752" evidence="7">
    <location>
        <begin position="41"/>
        <end position="316"/>
    </location>
</feature>
<dbReference type="GO" id="GO:0008194">
    <property type="term" value="F:UDP-glycosyltransferase activity"/>
    <property type="evidence" value="ECO:0007669"/>
    <property type="project" value="InterPro"/>
</dbReference>
<dbReference type="PANTHER" id="PTHR48043">
    <property type="entry name" value="EG:EG0003.4 PROTEIN-RELATED"/>
    <property type="match status" value="1"/>
</dbReference>
<dbReference type="PANTHER" id="PTHR48043:SF161">
    <property type="entry name" value="UDP GLUCURONOSYLTRANSFERASE FAMILY 1 MEMBER A1"/>
    <property type="match status" value="1"/>
</dbReference>
<protein>
    <submittedName>
        <fullName evidence="9">UDP-glucuronosyltransferase 1-9</fullName>
    </submittedName>
</protein>
<feature type="signal peptide" evidence="7">
    <location>
        <begin position="1"/>
        <end position="40"/>
    </location>
</feature>
<evidence type="ECO:0000256" key="4">
    <source>
        <dbReference type="ARBA" id="ARBA00022679"/>
    </source>
</evidence>
<keyword evidence="4" id="KW-0808">Transferase</keyword>
<keyword evidence="6" id="KW-0472">Membrane</keyword>
<dbReference type="GO" id="GO:0016020">
    <property type="term" value="C:membrane"/>
    <property type="evidence" value="ECO:0007669"/>
    <property type="project" value="UniProtKB-SubCell"/>
</dbReference>
<dbReference type="InParanoid" id="A0A6P3F2R8"/>
<name>A0A6P3F2R8_OCTDE</name>
<evidence type="ECO:0000256" key="2">
    <source>
        <dbReference type="ARBA" id="ARBA00009995"/>
    </source>
</evidence>
<keyword evidence="3" id="KW-0328">Glycosyltransferase</keyword>
<evidence type="ECO:0000313" key="8">
    <source>
        <dbReference type="Proteomes" id="UP000515203"/>
    </source>
</evidence>
<dbReference type="SUPFAM" id="SSF53756">
    <property type="entry name" value="UDP-Glycosyltransferase/glycogen phosphorylase"/>
    <property type="match status" value="1"/>
</dbReference>
<dbReference type="GeneID" id="101572437"/>
<evidence type="ECO:0000256" key="1">
    <source>
        <dbReference type="ARBA" id="ARBA00004167"/>
    </source>
</evidence>
<dbReference type="Gene3D" id="3.40.50.2000">
    <property type="entry name" value="Glycogen Phosphorylase B"/>
    <property type="match status" value="1"/>
</dbReference>
<evidence type="ECO:0000256" key="7">
    <source>
        <dbReference type="SAM" id="SignalP"/>
    </source>
</evidence>
<dbReference type="InterPro" id="IPR002213">
    <property type="entry name" value="UDP_glucos_trans"/>
</dbReference>
<comment type="subcellular location">
    <subcellularLocation>
        <location evidence="1">Membrane</location>
        <topology evidence="1">Single-pass membrane protein</topology>
    </subcellularLocation>
</comment>
<gene>
    <name evidence="9" type="primary">LOC101572437</name>
</gene>